<evidence type="ECO:0000313" key="2">
    <source>
        <dbReference type="EMBL" id="RAS73657.1"/>
    </source>
</evidence>
<evidence type="ECO:0000313" key="3">
    <source>
        <dbReference type="Proteomes" id="UP000250174"/>
    </source>
</evidence>
<dbReference type="PRINTS" id="PR00081">
    <property type="entry name" value="GDHRDH"/>
</dbReference>
<accession>A0AAX1Q5B8</accession>
<keyword evidence="2" id="KW-0614">Plasmid</keyword>
<dbReference type="PANTHER" id="PTHR45458:SF2">
    <property type="entry name" value="OXIDOREDUCTASE, SHORT CHAIN DEHYDROGENASE_REDUCTASE FAMILY SUPERFAMILY (AFU_ORTHOLOGUE AFUA_3G13450)"/>
    <property type="match status" value="1"/>
</dbReference>
<dbReference type="Gene3D" id="3.40.50.720">
    <property type="entry name" value="NAD(P)-binding Rossmann-like Domain"/>
    <property type="match status" value="1"/>
</dbReference>
<dbReference type="GO" id="GO:0016616">
    <property type="term" value="F:oxidoreductase activity, acting on the CH-OH group of donors, NAD or NADP as acceptor"/>
    <property type="evidence" value="ECO:0007669"/>
    <property type="project" value="TreeGrafter"/>
</dbReference>
<dbReference type="InterPro" id="IPR036291">
    <property type="entry name" value="NAD(P)-bd_dom_sf"/>
</dbReference>
<dbReference type="InterPro" id="IPR002347">
    <property type="entry name" value="SDR_fam"/>
</dbReference>
<proteinExistence type="inferred from homology"/>
<sequence>MNVLITGGNRGLGLELVRIFHENGHSVFPVVKRKESLVFLSETFTDRCFPILTDVSKDESIVELTSQISLHTHYIDIVINNAGIPGKTYEIEKISTQELMDLFNVHCLGVVRTVQATLTYLRNSENPRIINLSSRLGSLSKMSSGEFSKGKFSYSYRIAKAAQNMLTLCLDQELGDIPISVTAIHPGKLQTSSGAYDANMRPEDAATNIYSWLLNSKRDISGRFFEPLVTEMNW</sequence>
<dbReference type="InterPro" id="IPR052184">
    <property type="entry name" value="SDR_enzymes"/>
</dbReference>
<reference evidence="2 3" key="1">
    <citation type="submission" date="2016-03" db="EMBL/GenBank/DDBJ databases">
        <title>Comparison of Bacillus endophyticus and B. anthracis characteristics using whole genome sequence analysis and microbiological techniques.</title>
        <authorList>
            <person name="Lekota K.E."/>
            <person name="Mafofo J."/>
            <person name="Rees J."/>
            <person name="Muchadeyi F.C."/>
            <person name="Madoroba E."/>
            <person name="Van Heerden H."/>
        </authorList>
    </citation>
    <scope>NUCLEOTIDE SEQUENCE [LARGE SCALE GENOMIC DNA]</scope>
    <source>
        <strain evidence="2 3">3631_10C</strain>
        <plasmid evidence="2">pBEH1</plasmid>
    </source>
</reference>
<evidence type="ECO:0000256" key="1">
    <source>
        <dbReference type="RuleBase" id="RU000363"/>
    </source>
</evidence>
<dbReference type="PANTHER" id="PTHR45458">
    <property type="entry name" value="SHORT-CHAIN DEHYDROGENASE/REDUCTASE SDR"/>
    <property type="match status" value="1"/>
</dbReference>
<comment type="similarity">
    <text evidence="1">Belongs to the short-chain dehydrogenases/reductases (SDR) family.</text>
</comment>
<organism evidence="2 3">
    <name type="scientific">Priestia endophytica</name>
    <dbReference type="NCBI Taxonomy" id="135735"/>
    <lineage>
        <taxon>Bacteria</taxon>
        <taxon>Bacillati</taxon>
        <taxon>Bacillota</taxon>
        <taxon>Bacilli</taxon>
        <taxon>Bacillales</taxon>
        <taxon>Bacillaceae</taxon>
        <taxon>Priestia</taxon>
    </lineage>
</organism>
<geneLocation type="plasmid" evidence="2">
    <name>pBEH1</name>
</geneLocation>
<dbReference type="RefSeq" id="WP_111924162.1">
    <property type="nucleotide sequence ID" value="NZ_LVYK01000053.1"/>
</dbReference>
<dbReference type="AlphaFoldDB" id="A0AAX1Q5B8"/>
<gene>
    <name evidence="2" type="ORF">A3864_18840</name>
</gene>
<dbReference type="EMBL" id="LVYK01000053">
    <property type="protein sequence ID" value="RAS73657.1"/>
    <property type="molecule type" value="Genomic_DNA"/>
</dbReference>
<dbReference type="PRINTS" id="PR00080">
    <property type="entry name" value="SDRFAMILY"/>
</dbReference>
<dbReference type="Proteomes" id="UP000250174">
    <property type="component" value="Unassembled WGS sequence"/>
</dbReference>
<comment type="caution">
    <text evidence="2">The sequence shown here is derived from an EMBL/GenBank/DDBJ whole genome shotgun (WGS) entry which is preliminary data.</text>
</comment>
<dbReference type="SUPFAM" id="SSF51735">
    <property type="entry name" value="NAD(P)-binding Rossmann-fold domains"/>
    <property type="match status" value="1"/>
</dbReference>
<dbReference type="Pfam" id="PF00106">
    <property type="entry name" value="adh_short"/>
    <property type="match status" value="1"/>
</dbReference>
<name>A0AAX1Q5B8_9BACI</name>
<protein>
    <submittedName>
        <fullName evidence="2">Short-chain dehydrogenase</fullName>
    </submittedName>
</protein>